<keyword evidence="4" id="KW-1185">Reference proteome</keyword>
<sequence length="373" mass="40622">MLTFKVLSALALAMAAKALPNAPALKPALPSKSPNYWFSFGDSYTQTGFDPTGVLPSVGNPLGNPPYPGWTSTGGENWVDYVATKYNKSVLLTYNYAYGGAVINETLVTPWQPGLKHLTDQVAQFLEGAGPKKGGEKWTGVNSLFAEVLLDNCSLSPELITLPSFHLMPRSSPTWPVYSFRGPPIPLPYDYNVSASSTCHRLPSDGALTVLDAQHSRAEPYSSSLCLIAQTAAAAFWLEVNGLPACQKHPLLPSRRPQWIFYGSLSLELKHVFVERSSDDSPYVLHPRCLAKRSSIQPSPPSSSSSTDLRNACVNSKSLEFRKPTLRHPPGSNDACHSEVRRSTTSSPLSSRIIPFITDTVAFTRDLPVFTVP</sequence>
<name>A0A8H6M3X1_9AGAR</name>
<protein>
    <submittedName>
        <fullName evidence="3">Uncharacterized protein</fullName>
    </submittedName>
</protein>
<comment type="caution">
    <text evidence="3">The sequence shown here is derived from an EMBL/GenBank/DDBJ whole genome shotgun (WGS) entry which is preliminary data.</text>
</comment>
<dbReference type="OrthoDB" id="1600564at2759"/>
<evidence type="ECO:0000256" key="1">
    <source>
        <dbReference type="SAM" id="MobiDB-lite"/>
    </source>
</evidence>
<dbReference type="EMBL" id="JACGCI010000045">
    <property type="protein sequence ID" value="KAF6752224.1"/>
    <property type="molecule type" value="Genomic_DNA"/>
</dbReference>
<gene>
    <name evidence="3" type="ORF">DFP72DRAFT_1070535</name>
</gene>
<evidence type="ECO:0000313" key="3">
    <source>
        <dbReference type="EMBL" id="KAF6752224.1"/>
    </source>
</evidence>
<organism evidence="3 4">
    <name type="scientific">Ephemerocybe angulata</name>
    <dbReference type="NCBI Taxonomy" id="980116"/>
    <lineage>
        <taxon>Eukaryota</taxon>
        <taxon>Fungi</taxon>
        <taxon>Dikarya</taxon>
        <taxon>Basidiomycota</taxon>
        <taxon>Agaricomycotina</taxon>
        <taxon>Agaricomycetes</taxon>
        <taxon>Agaricomycetidae</taxon>
        <taxon>Agaricales</taxon>
        <taxon>Agaricineae</taxon>
        <taxon>Psathyrellaceae</taxon>
        <taxon>Ephemerocybe</taxon>
    </lineage>
</organism>
<dbReference type="Proteomes" id="UP000521943">
    <property type="component" value="Unassembled WGS sequence"/>
</dbReference>
<feature type="region of interest" description="Disordered" evidence="1">
    <location>
        <begin position="322"/>
        <end position="343"/>
    </location>
</feature>
<dbReference type="Gene3D" id="3.40.50.1110">
    <property type="entry name" value="SGNH hydrolase"/>
    <property type="match status" value="1"/>
</dbReference>
<feature type="chain" id="PRO_5034416546" evidence="2">
    <location>
        <begin position="19"/>
        <end position="373"/>
    </location>
</feature>
<keyword evidence="2" id="KW-0732">Signal</keyword>
<feature type="signal peptide" evidence="2">
    <location>
        <begin position="1"/>
        <end position="18"/>
    </location>
</feature>
<reference evidence="3 4" key="1">
    <citation type="submission" date="2020-07" db="EMBL/GenBank/DDBJ databases">
        <title>Comparative genomics of pyrophilous fungi reveals a link between fire events and developmental genes.</title>
        <authorList>
            <consortium name="DOE Joint Genome Institute"/>
            <person name="Steindorff A.S."/>
            <person name="Carver A."/>
            <person name="Calhoun S."/>
            <person name="Stillman K."/>
            <person name="Liu H."/>
            <person name="Lipzen A."/>
            <person name="Pangilinan J."/>
            <person name="Labutti K."/>
            <person name="Bruns T.D."/>
            <person name="Grigoriev I.V."/>
        </authorList>
    </citation>
    <scope>NUCLEOTIDE SEQUENCE [LARGE SCALE GENOMIC DNA]</scope>
    <source>
        <strain evidence="3 4">CBS 144469</strain>
    </source>
</reference>
<evidence type="ECO:0000256" key="2">
    <source>
        <dbReference type="SAM" id="SignalP"/>
    </source>
</evidence>
<accession>A0A8H6M3X1</accession>
<dbReference type="AlphaFoldDB" id="A0A8H6M3X1"/>
<dbReference type="InterPro" id="IPR036514">
    <property type="entry name" value="SGNH_hydro_sf"/>
</dbReference>
<evidence type="ECO:0000313" key="4">
    <source>
        <dbReference type="Proteomes" id="UP000521943"/>
    </source>
</evidence>
<proteinExistence type="predicted"/>